<reference evidence="2" key="1">
    <citation type="submission" date="2022-11" db="UniProtKB">
        <authorList>
            <consortium name="WormBaseParasite"/>
        </authorList>
    </citation>
    <scope>IDENTIFICATION</scope>
</reference>
<dbReference type="PANTHER" id="PTHR12862:SF0">
    <property type="entry name" value="N-ACETYL-D-GLUCOSAMINE KINASE"/>
    <property type="match status" value="1"/>
</dbReference>
<sequence length="133" mass="14976">MFPAVGPRFMSTNQSKIIDRSVWSRKYSNKHSFIGIFAFTTWRLAESLFLASDAVATCGIVLIAGTGSTCRLLKSDGSVHGVGGWGHLVGDEGGAFWISMRFEIKIFLFILLDIRVYRVIQNLDFYYEKVDKI</sequence>
<dbReference type="InterPro" id="IPR043129">
    <property type="entry name" value="ATPase_NBD"/>
</dbReference>
<organism evidence="1 2">
    <name type="scientific">Meloidogyne incognita</name>
    <name type="common">Southern root-knot nematode worm</name>
    <name type="synonym">Oxyuris incognita</name>
    <dbReference type="NCBI Taxonomy" id="6306"/>
    <lineage>
        <taxon>Eukaryota</taxon>
        <taxon>Metazoa</taxon>
        <taxon>Ecdysozoa</taxon>
        <taxon>Nematoda</taxon>
        <taxon>Chromadorea</taxon>
        <taxon>Rhabditida</taxon>
        <taxon>Tylenchina</taxon>
        <taxon>Tylenchomorpha</taxon>
        <taxon>Tylenchoidea</taxon>
        <taxon>Meloidogynidae</taxon>
        <taxon>Meloidogyninae</taxon>
        <taxon>Meloidogyne</taxon>
        <taxon>Meloidogyne incognita group</taxon>
    </lineage>
</organism>
<dbReference type="GO" id="GO:0045127">
    <property type="term" value="F:N-acetylglucosamine kinase activity"/>
    <property type="evidence" value="ECO:0007669"/>
    <property type="project" value="InterPro"/>
</dbReference>
<dbReference type="Gene3D" id="3.30.420.40">
    <property type="match status" value="1"/>
</dbReference>
<evidence type="ECO:0000313" key="2">
    <source>
        <dbReference type="WBParaSite" id="Minc3s03125g32881"/>
    </source>
</evidence>
<name>A0A914N5A3_MELIC</name>
<evidence type="ECO:0000313" key="1">
    <source>
        <dbReference type="Proteomes" id="UP000887563"/>
    </source>
</evidence>
<dbReference type="InterPro" id="IPR039758">
    <property type="entry name" value="NAGK-like"/>
</dbReference>
<accession>A0A914N5A3</accession>
<dbReference type="Proteomes" id="UP000887563">
    <property type="component" value="Unplaced"/>
</dbReference>
<proteinExistence type="predicted"/>
<protein>
    <submittedName>
        <fullName evidence="2">GlcNAc kinase</fullName>
    </submittedName>
</protein>
<dbReference type="SUPFAM" id="SSF53067">
    <property type="entry name" value="Actin-like ATPase domain"/>
    <property type="match status" value="1"/>
</dbReference>
<dbReference type="AlphaFoldDB" id="A0A914N5A3"/>
<dbReference type="WBParaSite" id="Minc3s03125g32881">
    <property type="protein sequence ID" value="Minc3s03125g32881"/>
    <property type="gene ID" value="Minc3s03125g32881"/>
</dbReference>
<keyword evidence="1" id="KW-1185">Reference proteome</keyword>
<dbReference type="PANTHER" id="PTHR12862">
    <property type="entry name" value="BADF TYPE ATPASE DOMAIN-CONTAINING PROTEIN"/>
    <property type="match status" value="1"/>
</dbReference>